<dbReference type="EMBL" id="FO082267">
    <property type="protein sequence ID" value="CCO19019.1"/>
    <property type="molecule type" value="Genomic_DNA"/>
</dbReference>
<dbReference type="GO" id="GO:0000398">
    <property type="term" value="P:mRNA splicing, via spliceosome"/>
    <property type="evidence" value="ECO:0007669"/>
    <property type="project" value="UniProtKB-UniRule"/>
</dbReference>
<evidence type="ECO:0000256" key="4">
    <source>
        <dbReference type="ARBA" id="ARBA00022728"/>
    </source>
</evidence>
<dbReference type="GO" id="GO:0030628">
    <property type="term" value="F:pre-mRNA 3'-splice site binding"/>
    <property type="evidence" value="ECO:0007669"/>
    <property type="project" value="UniProtKB-UniRule"/>
</dbReference>
<feature type="region of interest" description="Disordered" evidence="9">
    <location>
        <begin position="56"/>
        <end position="102"/>
    </location>
</feature>
<evidence type="ECO:0000256" key="2">
    <source>
        <dbReference type="ARBA" id="ARBA00007203"/>
    </source>
</evidence>
<evidence type="ECO:0000256" key="7">
    <source>
        <dbReference type="RuleBase" id="RU367071"/>
    </source>
</evidence>
<name>K8EM24_9CHLO</name>
<dbReference type="Pfam" id="PF11708">
    <property type="entry name" value="Slu7"/>
    <property type="match status" value="1"/>
</dbReference>
<feature type="domain" description="Pre-mRNA-splicing factor SLU7" evidence="10">
    <location>
        <begin position="175"/>
        <end position="476"/>
    </location>
</feature>
<dbReference type="eggNOG" id="KOG2560">
    <property type="taxonomic scope" value="Eukaryota"/>
</dbReference>
<evidence type="ECO:0000313" key="11">
    <source>
        <dbReference type="EMBL" id="CCO19019.1"/>
    </source>
</evidence>
<feature type="compositionally biased region" description="Basic and acidic residues" evidence="9">
    <location>
        <begin position="200"/>
        <end position="228"/>
    </location>
</feature>
<comment type="function">
    <text evidence="7">Involved in pre-mRNA splicing.</text>
</comment>
<dbReference type="KEGG" id="bpg:Bathy12g03550"/>
<feature type="compositionally biased region" description="Acidic residues" evidence="9">
    <location>
        <begin position="229"/>
        <end position="247"/>
    </location>
</feature>
<dbReference type="OrthoDB" id="249612at2759"/>
<feature type="region of interest" description="Disordered" evidence="9">
    <location>
        <begin position="554"/>
        <end position="613"/>
    </location>
</feature>
<accession>K8EM24</accession>
<dbReference type="PANTHER" id="PTHR12942:SF2">
    <property type="entry name" value="PRE-MRNA-SPLICING FACTOR SLU7"/>
    <property type="match status" value="1"/>
</dbReference>
<comment type="subunit">
    <text evidence="7">Associated with the spliceosome.</text>
</comment>
<evidence type="ECO:0000256" key="8">
    <source>
        <dbReference type="SAM" id="Coils"/>
    </source>
</evidence>
<comment type="subcellular location">
    <subcellularLocation>
        <location evidence="1 7">Nucleus</location>
    </subcellularLocation>
</comment>
<comment type="similarity">
    <text evidence="2 7">Belongs to the SLU7 family.</text>
</comment>
<feature type="region of interest" description="Disordered" evidence="9">
    <location>
        <begin position="1"/>
        <end position="24"/>
    </location>
</feature>
<dbReference type="Proteomes" id="UP000198341">
    <property type="component" value="Chromosome 12"/>
</dbReference>
<organism evidence="11 12">
    <name type="scientific">Bathycoccus prasinos</name>
    <dbReference type="NCBI Taxonomy" id="41875"/>
    <lineage>
        <taxon>Eukaryota</taxon>
        <taxon>Viridiplantae</taxon>
        <taxon>Chlorophyta</taxon>
        <taxon>Mamiellophyceae</taxon>
        <taxon>Mamiellales</taxon>
        <taxon>Bathycoccaceae</taxon>
        <taxon>Bathycoccus</taxon>
    </lineage>
</organism>
<protein>
    <recommendedName>
        <fullName evidence="7">Pre-mRNA-splicing factor SLU7</fullName>
    </recommendedName>
</protein>
<feature type="compositionally biased region" description="Basic and acidic residues" evidence="9">
    <location>
        <begin position="58"/>
        <end position="93"/>
    </location>
</feature>
<feature type="region of interest" description="Disordered" evidence="9">
    <location>
        <begin position="200"/>
        <end position="278"/>
    </location>
</feature>
<evidence type="ECO:0000256" key="1">
    <source>
        <dbReference type="ARBA" id="ARBA00004123"/>
    </source>
</evidence>
<feature type="compositionally biased region" description="Basic and acidic residues" evidence="9">
    <location>
        <begin position="559"/>
        <end position="583"/>
    </location>
</feature>
<feature type="region of interest" description="Disordered" evidence="9">
    <location>
        <begin position="318"/>
        <end position="343"/>
    </location>
</feature>
<evidence type="ECO:0000313" key="12">
    <source>
        <dbReference type="Proteomes" id="UP000198341"/>
    </source>
</evidence>
<dbReference type="GeneID" id="19012586"/>
<dbReference type="GO" id="GO:0005681">
    <property type="term" value="C:spliceosomal complex"/>
    <property type="evidence" value="ECO:0007669"/>
    <property type="project" value="UniProtKB-UniRule"/>
</dbReference>
<feature type="compositionally biased region" description="Acidic residues" evidence="9">
    <location>
        <begin position="584"/>
        <end position="593"/>
    </location>
</feature>
<keyword evidence="4 7" id="KW-0747">Spliceosome</keyword>
<evidence type="ECO:0000256" key="5">
    <source>
        <dbReference type="ARBA" id="ARBA00023187"/>
    </source>
</evidence>
<gene>
    <name evidence="11" type="ordered locus">Bathy12g03550</name>
</gene>
<dbReference type="AlphaFoldDB" id="K8EM24"/>
<keyword evidence="12" id="KW-1185">Reference proteome</keyword>
<evidence type="ECO:0000259" key="10">
    <source>
        <dbReference type="Pfam" id="PF11708"/>
    </source>
</evidence>
<dbReference type="InterPro" id="IPR039974">
    <property type="entry name" value="Splicing_factor_SLU7"/>
</dbReference>
<evidence type="ECO:0000256" key="9">
    <source>
        <dbReference type="SAM" id="MobiDB-lite"/>
    </source>
</evidence>
<keyword evidence="8" id="KW-0175">Coiled coil</keyword>
<feature type="coiled-coil region" evidence="8">
    <location>
        <begin position="503"/>
        <end position="534"/>
    </location>
</feature>
<dbReference type="RefSeq" id="XP_007509904.1">
    <property type="nucleotide sequence ID" value="XM_007509842.1"/>
</dbReference>
<evidence type="ECO:0000256" key="3">
    <source>
        <dbReference type="ARBA" id="ARBA00022664"/>
    </source>
</evidence>
<sequence length="645" mass="73170">MSSGVSGRKTREERKREFELEEARKKGLIAPELDEDGKAINPHIPQYMAAAPWYASEGDGKKGLKHQKDFRKNKEDPNVHSIQEEERRTRERAAATTQRYNKHNTNDKVKILASSFGGGFITTKFRKGACENCGSMTHKKKDCLERPRKHNAKKTGKDLKLDEVFKEEDFNRNRTYEQKRDRYKGFLAEDYEKVVERYEEVEEMKAEAAKKRELERAFKKENKEKNGGEGDDIDDDDENDDDSDEGGETAKEKKANDIYASDTDSDEDEEKLKANEDAGFGKIEKRIRAPGGGASGTVRNLRLREDTAKYLRNLDPQSAFYDPKTRSMRENPTPNADPNDNFFRGDNAARNTGETTNFALMNVHAWEATTKHGQDVHVQAAPSQAELMYKKFKEKKSKLDETQKTSVLSKYGDASAGKLEDAPEGLVLGQTERFVEYDRFGRVISGGGGVGELKTIATSRYEEDVLVNNHTKIWGSYWNQGRWGYACCHSCVKSSYCVGIKGIEDGKAAEELMKANMERAKERALEKREDNSKKFAEKAKDIWGADAKDVQLDPAKLGEALRKEDERLRKEKQRREHGGKEDGSDGAEDEEGDVGNGKKLKKKRVKYNDSHEVGVTEEDMEAYRMMRDRGEDPMKGDGTNGYDMV</sequence>
<feature type="compositionally biased region" description="Basic and acidic residues" evidence="9">
    <location>
        <begin position="9"/>
        <end position="24"/>
    </location>
</feature>
<keyword evidence="3 7" id="KW-0507">mRNA processing</keyword>
<evidence type="ECO:0000256" key="6">
    <source>
        <dbReference type="ARBA" id="ARBA00023242"/>
    </source>
</evidence>
<proteinExistence type="inferred from homology"/>
<dbReference type="STRING" id="41875.K8EM24"/>
<keyword evidence="6 7" id="KW-0539">Nucleus</keyword>
<dbReference type="PANTHER" id="PTHR12942">
    <property type="entry name" value="STEP II SPLICING FACTOR SLU7"/>
    <property type="match status" value="1"/>
</dbReference>
<keyword evidence="5 7" id="KW-0508">mRNA splicing</keyword>
<dbReference type="InterPro" id="IPR021715">
    <property type="entry name" value="Slu7_dom"/>
</dbReference>
<reference evidence="11 12" key="1">
    <citation type="submission" date="2011-10" db="EMBL/GenBank/DDBJ databases">
        <authorList>
            <person name="Genoscope - CEA"/>
        </authorList>
    </citation>
    <scope>NUCLEOTIDE SEQUENCE [LARGE SCALE GENOMIC DNA]</scope>
    <source>
        <strain evidence="11 12">RCC 1105</strain>
    </source>
</reference>